<protein>
    <submittedName>
        <fullName evidence="2">Uncharacterized protein</fullName>
    </submittedName>
</protein>
<feature type="signal peptide" evidence="1">
    <location>
        <begin position="1"/>
        <end position="26"/>
    </location>
</feature>
<evidence type="ECO:0000256" key="1">
    <source>
        <dbReference type="SAM" id="SignalP"/>
    </source>
</evidence>
<proteinExistence type="predicted"/>
<evidence type="ECO:0000313" key="2">
    <source>
        <dbReference type="EMBL" id="QMS87201.1"/>
    </source>
</evidence>
<dbReference type="RefSeq" id="WP_181930543.1">
    <property type="nucleotide sequence ID" value="NZ_CP054698.1"/>
</dbReference>
<organism evidence="2 3">
    <name type="scientific">Nostoc edaphicum CCNP1411</name>
    <dbReference type="NCBI Taxonomy" id="1472755"/>
    <lineage>
        <taxon>Bacteria</taxon>
        <taxon>Bacillati</taxon>
        <taxon>Cyanobacteriota</taxon>
        <taxon>Cyanophyceae</taxon>
        <taxon>Nostocales</taxon>
        <taxon>Nostocaceae</taxon>
        <taxon>Nostoc</taxon>
    </lineage>
</organism>
<reference evidence="3" key="1">
    <citation type="submission" date="2020-06" db="EMBL/GenBank/DDBJ databases">
        <title>Nostoc edaphicum CCNP1411 genome.</title>
        <authorList>
            <person name="Fidor A."/>
            <person name="Grabski M."/>
            <person name="Gawor J."/>
            <person name="Gromadka R."/>
            <person name="Wegrzyn G."/>
            <person name="Mazur-Marzec H."/>
        </authorList>
    </citation>
    <scope>NUCLEOTIDE SEQUENCE [LARGE SCALE GENOMIC DNA]</scope>
    <source>
        <strain evidence="3">CCNP1411</strain>
    </source>
</reference>
<dbReference type="Proteomes" id="UP000514713">
    <property type="component" value="Chromosome"/>
</dbReference>
<name>A0A7D7QI12_9NOSO</name>
<accession>A0A7D7QI12</accession>
<feature type="chain" id="PRO_5029018041" evidence="1">
    <location>
        <begin position="27"/>
        <end position="139"/>
    </location>
</feature>
<dbReference type="EMBL" id="CP054698">
    <property type="protein sequence ID" value="QMS87201.1"/>
    <property type="molecule type" value="Genomic_DNA"/>
</dbReference>
<dbReference type="AlphaFoldDB" id="A0A7D7QI12"/>
<keyword evidence="3" id="KW-1185">Reference proteome</keyword>
<dbReference type="KEGG" id="ned:HUN01_06250"/>
<evidence type="ECO:0000313" key="3">
    <source>
        <dbReference type="Proteomes" id="UP000514713"/>
    </source>
</evidence>
<sequence>MKNRLRGKIIILTTTMFLSITSFASAQTANPYRTIRESQILPYLLDNPNENSLVRVRCLAIDRKRQSIRDSILQPTPSDRNHTVIIEVEGSCRNFRIRSQNDSDFSDVPAYHPYLDDNHADFDDSWLTRKGSGWYWLLR</sequence>
<gene>
    <name evidence="2" type="ORF">HUN01_06250</name>
</gene>
<keyword evidence="1" id="KW-0732">Signal</keyword>